<evidence type="ECO:0000256" key="1">
    <source>
        <dbReference type="SAM" id="SignalP"/>
    </source>
</evidence>
<accession>A0ABV7DT28</accession>
<keyword evidence="1" id="KW-0732">Signal</keyword>
<dbReference type="EMBL" id="JBHRSM010000011">
    <property type="protein sequence ID" value="MFC3085718.1"/>
    <property type="molecule type" value="Genomic_DNA"/>
</dbReference>
<evidence type="ECO:0000313" key="2">
    <source>
        <dbReference type="EMBL" id="MFC3085718.1"/>
    </source>
</evidence>
<proteinExistence type="predicted"/>
<name>A0ABV7DT28_9RHOB</name>
<organism evidence="2 3">
    <name type="scientific">Tabrizicola soli</name>
    <dbReference type="NCBI Taxonomy" id="2185115"/>
    <lineage>
        <taxon>Bacteria</taxon>
        <taxon>Pseudomonadati</taxon>
        <taxon>Pseudomonadota</taxon>
        <taxon>Alphaproteobacteria</taxon>
        <taxon>Rhodobacterales</taxon>
        <taxon>Paracoccaceae</taxon>
        <taxon>Tabrizicola</taxon>
    </lineage>
</organism>
<dbReference type="InterPro" id="IPR007410">
    <property type="entry name" value="LpqE-like"/>
</dbReference>
<dbReference type="Proteomes" id="UP001595445">
    <property type="component" value="Unassembled WGS sequence"/>
</dbReference>
<protein>
    <submittedName>
        <fullName evidence="2">Copper chaperone PCu(A)C</fullName>
    </submittedName>
</protein>
<keyword evidence="3" id="KW-1185">Reference proteome</keyword>
<dbReference type="RefSeq" id="WP_197641977.1">
    <property type="nucleotide sequence ID" value="NZ_JAEACP010000002.1"/>
</dbReference>
<evidence type="ECO:0000313" key="3">
    <source>
        <dbReference type="Proteomes" id="UP001595445"/>
    </source>
</evidence>
<dbReference type="PANTHER" id="PTHR36302">
    <property type="entry name" value="BLR7088 PROTEIN"/>
    <property type="match status" value="1"/>
</dbReference>
<feature type="chain" id="PRO_5046358933" evidence="1">
    <location>
        <begin position="20"/>
        <end position="161"/>
    </location>
</feature>
<reference evidence="3" key="1">
    <citation type="journal article" date="2019" name="Int. J. Syst. Evol. Microbiol.">
        <title>The Global Catalogue of Microorganisms (GCM) 10K type strain sequencing project: providing services to taxonomists for standard genome sequencing and annotation.</title>
        <authorList>
            <consortium name="The Broad Institute Genomics Platform"/>
            <consortium name="The Broad Institute Genome Sequencing Center for Infectious Disease"/>
            <person name="Wu L."/>
            <person name="Ma J."/>
        </authorList>
    </citation>
    <scope>NUCLEOTIDE SEQUENCE [LARGE SCALE GENOMIC DNA]</scope>
    <source>
        <strain evidence="3">KCTC 62102</strain>
    </source>
</reference>
<dbReference type="Gene3D" id="2.60.40.1890">
    <property type="entry name" value="PCu(A)C copper chaperone"/>
    <property type="match status" value="1"/>
</dbReference>
<dbReference type="PANTHER" id="PTHR36302:SF1">
    <property type="entry name" value="COPPER CHAPERONE PCU(A)C"/>
    <property type="match status" value="1"/>
</dbReference>
<feature type="signal peptide" evidence="1">
    <location>
        <begin position="1"/>
        <end position="19"/>
    </location>
</feature>
<gene>
    <name evidence="2" type="ORF">ACFOD6_06610</name>
</gene>
<dbReference type="SUPFAM" id="SSF110087">
    <property type="entry name" value="DR1885-like metal-binding protein"/>
    <property type="match status" value="1"/>
</dbReference>
<comment type="caution">
    <text evidence="2">The sequence shown here is derived from an EMBL/GenBank/DDBJ whole genome shotgun (WGS) entry which is preliminary data.</text>
</comment>
<dbReference type="InterPro" id="IPR058248">
    <property type="entry name" value="Lxx211020-like"/>
</dbReference>
<dbReference type="Pfam" id="PF04314">
    <property type="entry name" value="PCuAC"/>
    <property type="match status" value="1"/>
</dbReference>
<sequence length="161" mass="16811">MSRILALLATLFLAAPAMAHDVTAGDLQIVHPHIPQPAASAKAAGGFMSIVNSGTEADRLIGVESEIAAKSEVHESRVGADGVGTMVHVEAIDLPAGGTVNLEHGGYHIMFMGLNGALTEGEMHKATLIFEKAGRVEIEFQIDPPMGQGGMEGMDHSQMSN</sequence>
<dbReference type="InterPro" id="IPR036182">
    <property type="entry name" value="PCuAC_sf"/>
</dbReference>